<organism evidence="1 2">
    <name type="scientific">Paludibacter propionicigenes (strain DSM 17365 / JCM 13257 / WB4)</name>
    <dbReference type="NCBI Taxonomy" id="694427"/>
    <lineage>
        <taxon>Bacteria</taxon>
        <taxon>Pseudomonadati</taxon>
        <taxon>Bacteroidota</taxon>
        <taxon>Bacteroidia</taxon>
        <taxon>Bacteroidales</taxon>
        <taxon>Paludibacteraceae</taxon>
        <taxon>Paludibacter</taxon>
    </lineage>
</organism>
<sequence length="260" mass="31099">MTMSYLPTTHQLVKELYKLLSTHYCTIAPLMLEQKKYFEKTFSHRKGLRDYSVTIFDLHTKHFTFHDSLFNKYLKYPSLSPAVMDNMKTLNDLTEPQNLRFCLDTILRSYEFIQSLTAEERLHFRVLYIRRLLERDGLYHPYLHHTYISEYDEHGNAWLITTETKRLQDMNIPEFRKFSPPTEQYTEEHQYSAKLLTLKLDEIDRELIKKHVEDCKKKELSRELYKSPHTVSNRYNKVNALFGVNSINTTCLIAKIMELV</sequence>
<dbReference type="HOGENOM" id="CLU_1068954_0_0_10"/>
<dbReference type="AlphaFoldDB" id="E4T6T3"/>
<dbReference type="EMBL" id="CP002345">
    <property type="protein sequence ID" value="ADQ80427.1"/>
    <property type="molecule type" value="Genomic_DNA"/>
</dbReference>
<reference key="1">
    <citation type="submission" date="2010-11" db="EMBL/GenBank/DDBJ databases">
        <title>The complete genome of Paludibacter propionicigenes DSM 17365.</title>
        <authorList>
            <consortium name="US DOE Joint Genome Institute (JGI-PGF)"/>
            <person name="Lucas S."/>
            <person name="Copeland A."/>
            <person name="Lapidus A."/>
            <person name="Bruce D."/>
            <person name="Goodwin L."/>
            <person name="Pitluck S."/>
            <person name="Kyrpides N."/>
            <person name="Mavromatis K."/>
            <person name="Ivanova N."/>
            <person name="Munk A.C."/>
            <person name="Brettin T."/>
            <person name="Detter J.C."/>
            <person name="Han C."/>
            <person name="Tapia R."/>
            <person name="Land M."/>
            <person name="Hauser L."/>
            <person name="Markowitz V."/>
            <person name="Cheng J.-F."/>
            <person name="Hugenholtz P."/>
            <person name="Woyke T."/>
            <person name="Wu D."/>
            <person name="Gronow S."/>
            <person name="Wellnitz S."/>
            <person name="Brambilla E."/>
            <person name="Klenk H.-P."/>
            <person name="Eisen J.A."/>
        </authorList>
    </citation>
    <scope>NUCLEOTIDE SEQUENCE</scope>
    <source>
        <strain>WB4</strain>
    </source>
</reference>
<gene>
    <name evidence="1" type="ordered locus">Palpr_2291</name>
</gene>
<name>E4T6T3_PALPW</name>
<evidence type="ECO:0000313" key="2">
    <source>
        <dbReference type="Proteomes" id="UP000008718"/>
    </source>
</evidence>
<proteinExistence type="predicted"/>
<protein>
    <submittedName>
        <fullName evidence="1">Uncharacterized protein</fullName>
    </submittedName>
</protein>
<accession>E4T6T3</accession>
<keyword evidence="2" id="KW-1185">Reference proteome</keyword>
<reference evidence="1 2" key="2">
    <citation type="journal article" date="2011" name="Stand. Genomic Sci.">
        <title>Complete genome sequence of Paludibacter propionicigenes type strain (WB4).</title>
        <authorList>
            <person name="Gronow S."/>
            <person name="Munk C."/>
            <person name="Lapidus A."/>
            <person name="Nolan M."/>
            <person name="Lucas S."/>
            <person name="Hammon N."/>
            <person name="Deshpande S."/>
            <person name="Cheng J.F."/>
            <person name="Tapia R."/>
            <person name="Han C."/>
            <person name="Goodwin L."/>
            <person name="Pitluck S."/>
            <person name="Liolios K."/>
            <person name="Ivanova N."/>
            <person name="Mavromatis K."/>
            <person name="Mikhailova N."/>
            <person name="Pati A."/>
            <person name="Chen A."/>
            <person name="Palaniappan K."/>
            <person name="Land M."/>
            <person name="Hauser L."/>
            <person name="Chang Y.J."/>
            <person name="Jeffries C.D."/>
            <person name="Brambilla E."/>
            <person name="Rohde M."/>
            <person name="Goker M."/>
            <person name="Detter J.C."/>
            <person name="Woyke T."/>
            <person name="Bristow J."/>
            <person name="Eisen J.A."/>
            <person name="Markowitz V."/>
            <person name="Hugenholtz P."/>
            <person name="Kyrpides N.C."/>
            <person name="Klenk H.P."/>
        </authorList>
    </citation>
    <scope>NUCLEOTIDE SEQUENCE [LARGE SCALE GENOMIC DNA]</scope>
    <source>
        <strain evidence="2">DSM 17365 / JCM 13257 / WB4</strain>
    </source>
</reference>
<dbReference type="KEGG" id="ppn:Palpr_2291"/>
<dbReference type="Proteomes" id="UP000008718">
    <property type="component" value="Chromosome"/>
</dbReference>
<dbReference type="STRING" id="694427.Palpr_2291"/>
<dbReference type="Gene3D" id="3.30.450.20">
    <property type="entry name" value="PAS domain"/>
    <property type="match status" value="1"/>
</dbReference>
<evidence type="ECO:0000313" key="1">
    <source>
        <dbReference type="EMBL" id="ADQ80427.1"/>
    </source>
</evidence>